<dbReference type="Gene3D" id="3.80.10.10">
    <property type="entry name" value="Ribonuclease Inhibitor"/>
    <property type="match status" value="1"/>
</dbReference>
<dbReference type="InterPro" id="IPR001611">
    <property type="entry name" value="Leu-rich_rpt"/>
</dbReference>
<keyword evidence="5" id="KW-1185">Reference proteome</keyword>
<dbReference type="InterPro" id="IPR032675">
    <property type="entry name" value="LRR_dom_sf"/>
</dbReference>
<dbReference type="EMBL" id="VJMJ01000079">
    <property type="protein sequence ID" value="KAF0737895.1"/>
    <property type="molecule type" value="Genomic_DNA"/>
</dbReference>
<gene>
    <name evidence="4" type="ORF">Ae201684_005892</name>
</gene>
<dbReference type="InterPro" id="IPR051071">
    <property type="entry name" value="LRR-bact_E3_ubiq_ligases"/>
</dbReference>
<evidence type="ECO:0000313" key="5">
    <source>
        <dbReference type="Proteomes" id="UP000481153"/>
    </source>
</evidence>
<dbReference type="Proteomes" id="UP000481153">
    <property type="component" value="Unassembled WGS sequence"/>
</dbReference>
<keyword evidence="1" id="KW-0433">Leucine-rich repeat</keyword>
<evidence type="ECO:0000313" key="4">
    <source>
        <dbReference type="EMBL" id="KAF0737895.1"/>
    </source>
</evidence>
<evidence type="ECO:0000256" key="1">
    <source>
        <dbReference type="ARBA" id="ARBA00022614"/>
    </source>
</evidence>
<reference evidence="4 5" key="1">
    <citation type="submission" date="2019-07" db="EMBL/GenBank/DDBJ databases">
        <title>Genomics analysis of Aphanomyces spp. identifies a new class of oomycete effector associated with host adaptation.</title>
        <authorList>
            <person name="Gaulin E."/>
        </authorList>
    </citation>
    <scope>NUCLEOTIDE SEQUENCE [LARGE SCALE GENOMIC DNA]</scope>
    <source>
        <strain evidence="4 5">ATCC 201684</strain>
    </source>
</reference>
<sequence>MQLSALVLTVASILSTARGYGNDTEARWKEYLAFPNITSIETPLTTGSERYLNVRYNGEASIQTFTISADLTLDGLILPEHCQVFPQSRSISVHPKRIQVAQVAGNIRSLLQQFDSFPDWNSIAPRTQVIVRSSTDCQLESLSRSLSSNKLSTCISGLPSSLTDLDLSNNKLTSLVQFQWPSSLAKLSLSGNPLKTLSKGQKWPTKLVELHLDSTQLKTVPSTLPDCLEELTLDSNQIASFPTVLPKSLRSLSLSSNQITALPRALDKFSSLSVLQLEKNSISSIPENVALPQGFRMLFLSNNKLTKLPSSTEWLTKIESTLILDRNQLVSLPNGATFPPETSCAQNKITALVNISLPAHFNVDGNPLTKVAHVTIPRDCILQTGAVTLNELTVDQDSFDNLQTMMNGYSFMNLQWSVDKTSVSAACQAQNGHLKAVNDIQVCVVGGY</sequence>
<dbReference type="SMART" id="SM00364">
    <property type="entry name" value="LRR_BAC"/>
    <property type="match status" value="7"/>
</dbReference>
<feature type="signal peptide" evidence="3">
    <location>
        <begin position="1"/>
        <end position="19"/>
    </location>
</feature>
<dbReference type="VEuPathDB" id="FungiDB:AeMF1_011125"/>
<dbReference type="InterPro" id="IPR003591">
    <property type="entry name" value="Leu-rich_rpt_typical-subtyp"/>
</dbReference>
<dbReference type="PANTHER" id="PTHR47114">
    <property type="match status" value="1"/>
</dbReference>
<keyword evidence="2" id="KW-0677">Repeat</keyword>
<organism evidence="4 5">
    <name type="scientific">Aphanomyces euteiches</name>
    <dbReference type="NCBI Taxonomy" id="100861"/>
    <lineage>
        <taxon>Eukaryota</taxon>
        <taxon>Sar</taxon>
        <taxon>Stramenopiles</taxon>
        <taxon>Oomycota</taxon>
        <taxon>Saprolegniomycetes</taxon>
        <taxon>Saprolegniales</taxon>
        <taxon>Verrucalvaceae</taxon>
        <taxon>Aphanomyces</taxon>
    </lineage>
</organism>
<dbReference type="SMART" id="SM00369">
    <property type="entry name" value="LRR_TYP"/>
    <property type="match status" value="5"/>
</dbReference>
<keyword evidence="3" id="KW-0732">Signal</keyword>
<dbReference type="Pfam" id="PF13855">
    <property type="entry name" value="LRR_8"/>
    <property type="match status" value="1"/>
</dbReference>
<comment type="caution">
    <text evidence="4">The sequence shown here is derived from an EMBL/GenBank/DDBJ whole genome shotgun (WGS) entry which is preliminary data.</text>
</comment>
<feature type="chain" id="PRO_5026054404" evidence="3">
    <location>
        <begin position="20"/>
        <end position="448"/>
    </location>
</feature>
<dbReference type="SUPFAM" id="SSF52058">
    <property type="entry name" value="L domain-like"/>
    <property type="match status" value="1"/>
</dbReference>
<proteinExistence type="predicted"/>
<protein>
    <submittedName>
        <fullName evidence="4">Uncharacterized protein</fullName>
    </submittedName>
</protein>
<dbReference type="PROSITE" id="PS51450">
    <property type="entry name" value="LRR"/>
    <property type="match status" value="2"/>
</dbReference>
<evidence type="ECO:0000256" key="3">
    <source>
        <dbReference type="SAM" id="SignalP"/>
    </source>
</evidence>
<dbReference type="AlphaFoldDB" id="A0A6G0XCK6"/>
<accession>A0A6G0XCK6</accession>
<name>A0A6G0XCK6_9STRA</name>
<dbReference type="PANTHER" id="PTHR47114:SF2">
    <property type="entry name" value="OLIGODENDROCYTE-MYELIN GLYCOPROTEIN"/>
    <property type="match status" value="1"/>
</dbReference>
<evidence type="ECO:0000256" key="2">
    <source>
        <dbReference type="ARBA" id="ARBA00022737"/>
    </source>
</evidence>
<dbReference type="Pfam" id="PF00560">
    <property type="entry name" value="LRR_1"/>
    <property type="match status" value="1"/>
</dbReference>